<dbReference type="PANTHER" id="PTHR24221">
    <property type="entry name" value="ATP-BINDING CASSETTE SUB-FAMILY B"/>
    <property type="match status" value="1"/>
</dbReference>
<dbReference type="CDD" id="cd18584">
    <property type="entry name" value="ABC_6TM_AarD_CydD"/>
    <property type="match status" value="1"/>
</dbReference>
<feature type="transmembrane region" description="Helical" evidence="7">
    <location>
        <begin position="304"/>
        <end position="321"/>
    </location>
</feature>
<dbReference type="AlphaFoldDB" id="A0A8H2JPV9"/>
<evidence type="ECO:0000256" key="6">
    <source>
        <dbReference type="ARBA" id="ARBA00023136"/>
    </source>
</evidence>
<dbReference type="Proteomes" id="UP000307702">
    <property type="component" value="Unassembled WGS sequence"/>
</dbReference>
<dbReference type="InterPro" id="IPR003593">
    <property type="entry name" value="AAA+_ATPase"/>
</dbReference>
<dbReference type="SUPFAM" id="SSF90123">
    <property type="entry name" value="ABC transporter transmembrane region"/>
    <property type="match status" value="1"/>
</dbReference>
<comment type="caution">
    <text evidence="10">The sequence shown here is derived from an EMBL/GenBank/DDBJ whole genome shotgun (WGS) entry which is preliminary data.</text>
</comment>
<organism evidence="10 11">
    <name type="scientific">Colwellia ponticola</name>
    <dbReference type="NCBI Taxonomy" id="2304625"/>
    <lineage>
        <taxon>Bacteria</taxon>
        <taxon>Pseudomonadati</taxon>
        <taxon>Pseudomonadota</taxon>
        <taxon>Gammaproteobacteria</taxon>
        <taxon>Alteromonadales</taxon>
        <taxon>Colwelliaceae</taxon>
        <taxon>Colwellia</taxon>
    </lineage>
</organism>
<dbReference type="SMART" id="SM00382">
    <property type="entry name" value="AAA"/>
    <property type="match status" value="1"/>
</dbReference>
<reference evidence="10 11" key="1">
    <citation type="submission" date="2019-05" db="EMBL/GenBank/DDBJ databases">
        <title>Colwellia ponticola sp. nov., isolated from seawater.</title>
        <authorList>
            <person name="Yoon J.-H."/>
        </authorList>
    </citation>
    <scope>NUCLEOTIDE SEQUENCE [LARGE SCALE GENOMIC DNA]</scope>
    <source>
        <strain evidence="10 11">OISW-25</strain>
    </source>
</reference>
<feature type="transmembrane region" description="Helical" evidence="7">
    <location>
        <begin position="276"/>
        <end position="298"/>
    </location>
</feature>
<dbReference type="Gene3D" id="3.40.50.300">
    <property type="entry name" value="P-loop containing nucleotide triphosphate hydrolases"/>
    <property type="match status" value="1"/>
</dbReference>
<dbReference type="PANTHER" id="PTHR24221:SF590">
    <property type="entry name" value="COMPONENT LINKED WITH THE ASSEMBLY OF CYTOCHROME' TRANSPORT TRANSMEMBRANE ATP-BINDING PROTEIN ABC TRANSPORTER CYDD-RELATED"/>
    <property type="match status" value="1"/>
</dbReference>
<accession>A0A8H2JPV9</accession>
<protein>
    <submittedName>
        <fullName evidence="10">Thiol reductant ABC exporter subunit CydD</fullName>
    </submittedName>
</protein>
<keyword evidence="6 7" id="KW-0472">Membrane</keyword>
<dbReference type="InterPro" id="IPR036640">
    <property type="entry name" value="ABC1_TM_sf"/>
</dbReference>
<dbReference type="OrthoDB" id="9782586at2"/>
<dbReference type="CDD" id="cd03228">
    <property type="entry name" value="ABCC_MRP_Like"/>
    <property type="match status" value="1"/>
</dbReference>
<dbReference type="PROSITE" id="PS50929">
    <property type="entry name" value="ABC_TM1F"/>
    <property type="match status" value="1"/>
</dbReference>
<dbReference type="InterPro" id="IPR011527">
    <property type="entry name" value="ABC1_TM_dom"/>
</dbReference>
<dbReference type="GO" id="GO:0042883">
    <property type="term" value="P:cysteine transport"/>
    <property type="evidence" value="ECO:0007669"/>
    <property type="project" value="InterPro"/>
</dbReference>
<dbReference type="InterPro" id="IPR039421">
    <property type="entry name" value="Type_1_exporter"/>
</dbReference>
<dbReference type="InterPro" id="IPR027417">
    <property type="entry name" value="P-loop_NTPase"/>
</dbReference>
<evidence type="ECO:0000256" key="7">
    <source>
        <dbReference type="SAM" id="Phobius"/>
    </source>
</evidence>
<dbReference type="GO" id="GO:0005524">
    <property type="term" value="F:ATP binding"/>
    <property type="evidence" value="ECO:0007669"/>
    <property type="project" value="UniProtKB-KW"/>
</dbReference>
<feature type="domain" description="ABC transporter" evidence="8">
    <location>
        <begin position="364"/>
        <end position="597"/>
    </location>
</feature>
<dbReference type="GO" id="GO:0005886">
    <property type="term" value="C:plasma membrane"/>
    <property type="evidence" value="ECO:0007669"/>
    <property type="project" value="UniProtKB-SubCell"/>
</dbReference>
<keyword evidence="5 7" id="KW-1133">Transmembrane helix</keyword>
<dbReference type="InterPro" id="IPR014216">
    <property type="entry name" value="ABC_transptr_CydD"/>
</dbReference>
<dbReference type="InterPro" id="IPR003439">
    <property type="entry name" value="ABC_transporter-like_ATP-bd"/>
</dbReference>
<dbReference type="GO" id="GO:0140359">
    <property type="term" value="F:ABC-type transporter activity"/>
    <property type="evidence" value="ECO:0007669"/>
    <property type="project" value="InterPro"/>
</dbReference>
<dbReference type="SUPFAM" id="SSF52540">
    <property type="entry name" value="P-loop containing nucleoside triphosphate hydrolases"/>
    <property type="match status" value="1"/>
</dbReference>
<evidence type="ECO:0000256" key="4">
    <source>
        <dbReference type="ARBA" id="ARBA00022840"/>
    </source>
</evidence>
<dbReference type="EMBL" id="SZVP01000003">
    <property type="protein sequence ID" value="TMM46538.1"/>
    <property type="molecule type" value="Genomic_DNA"/>
</dbReference>
<dbReference type="PROSITE" id="PS50893">
    <property type="entry name" value="ABC_TRANSPORTER_2"/>
    <property type="match status" value="1"/>
</dbReference>
<evidence type="ECO:0000259" key="9">
    <source>
        <dbReference type="PROSITE" id="PS50929"/>
    </source>
</evidence>
<dbReference type="GO" id="GO:0016887">
    <property type="term" value="F:ATP hydrolysis activity"/>
    <property type="evidence" value="ECO:0007669"/>
    <property type="project" value="InterPro"/>
</dbReference>
<evidence type="ECO:0000256" key="3">
    <source>
        <dbReference type="ARBA" id="ARBA00022741"/>
    </source>
</evidence>
<dbReference type="Pfam" id="PF00664">
    <property type="entry name" value="ABC_membrane"/>
    <property type="match status" value="1"/>
</dbReference>
<feature type="transmembrane region" description="Helical" evidence="7">
    <location>
        <begin position="38"/>
        <end position="60"/>
    </location>
</feature>
<dbReference type="InterPro" id="IPR017871">
    <property type="entry name" value="ABC_transporter-like_CS"/>
</dbReference>
<evidence type="ECO:0000259" key="8">
    <source>
        <dbReference type="PROSITE" id="PS50893"/>
    </source>
</evidence>
<feature type="transmembrane region" description="Helical" evidence="7">
    <location>
        <begin position="87"/>
        <end position="107"/>
    </location>
</feature>
<keyword evidence="11" id="KW-1185">Reference proteome</keyword>
<name>A0A8H2JPV9_9GAMM</name>
<feature type="transmembrane region" description="Helical" evidence="7">
    <location>
        <begin position="192"/>
        <end position="209"/>
    </location>
</feature>
<dbReference type="NCBIfam" id="TIGR02857">
    <property type="entry name" value="CydD"/>
    <property type="match status" value="1"/>
</dbReference>
<keyword evidence="4" id="KW-0067">ATP-binding</keyword>
<evidence type="ECO:0000313" key="10">
    <source>
        <dbReference type="EMBL" id="TMM46538.1"/>
    </source>
</evidence>
<evidence type="ECO:0000256" key="2">
    <source>
        <dbReference type="ARBA" id="ARBA00022692"/>
    </source>
</evidence>
<comment type="subcellular location">
    <subcellularLocation>
        <location evidence="1">Cell membrane</location>
        <topology evidence="1">Multi-pass membrane protein</topology>
    </subcellularLocation>
</comment>
<feature type="domain" description="ABC transmembrane type-1" evidence="9">
    <location>
        <begin position="38"/>
        <end position="333"/>
    </location>
</feature>
<evidence type="ECO:0000256" key="5">
    <source>
        <dbReference type="ARBA" id="ARBA00022989"/>
    </source>
</evidence>
<keyword evidence="2 7" id="KW-0812">Transmembrane</keyword>
<evidence type="ECO:0000256" key="1">
    <source>
        <dbReference type="ARBA" id="ARBA00004651"/>
    </source>
</evidence>
<gene>
    <name evidence="10" type="primary">cydD</name>
    <name evidence="10" type="ORF">FCS21_05580</name>
</gene>
<proteinExistence type="predicted"/>
<keyword evidence="3" id="KW-0547">Nucleotide-binding</keyword>
<evidence type="ECO:0000313" key="11">
    <source>
        <dbReference type="Proteomes" id="UP000307702"/>
    </source>
</evidence>
<dbReference type="Pfam" id="PF00005">
    <property type="entry name" value="ABC_tran"/>
    <property type="match status" value="1"/>
</dbReference>
<dbReference type="PROSITE" id="PS00211">
    <property type="entry name" value="ABC_TRANSPORTER_1"/>
    <property type="match status" value="1"/>
</dbReference>
<dbReference type="Gene3D" id="1.20.1560.10">
    <property type="entry name" value="ABC transporter type 1, transmembrane domain"/>
    <property type="match status" value="1"/>
</dbReference>
<feature type="transmembrane region" description="Helical" evidence="7">
    <location>
        <begin position="162"/>
        <end position="186"/>
    </location>
</feature>
<sequence>MSDKVTEQTEQHTKQQKKRINSWLKSQKKFAYGKLSRAIALGAINGLLMIFQTAILAYLIDLVIFPSADLTAKSDGVITQGLFSTDITVISTALVIIIFCRAALGYFSECYSRRGAMNIKANIRARLLHRLFQFGPAYTQTKGSAQLSRLLHQGIDSLEDYFAGYLPVIAYCAVIPSAILVAVFPIDWQSGLILLLTAPMVPFFMILIGHKAQRLNEEHWAKLQRMSSHFLDIIQGLTQLKIFNASRREIAAVKKISDDYGDETMGILKVAFLSSFVLEFLASISIALVAVVLGFRLYYGDVDYVFALWVLLLAPEFYLPFRQLGTQYHAKMAGVSAAEDLVDILNKPQVNYAYDESFTAPFTINLTQVTFAYPERENALTDITVDFSAHGLYAVIGESGSGKSTLIDTILGFVQSNAGQVTINNKPLTADNRDNWLQHCGWIAQQAQVFYGSLAFNVAMSDDFDQALVLAALEKAGLASFVQTLAQGINSHIGEAGAGLSGGQAQRLALARVFYHEPAVLILDEPTSHLDQHTEQIITQSISDYAKKHIVIVIAHRLPTVIKAKNIIVLAQGKIIESGTHQTLLSHNGYYAQQLRA</sequence>